<reference evidence="1" key="1">
    <citation type="journal article" date="2020" name="Stud. Mycol.">
        <title>101 Dothideomycetes genomes: a test case for predicting lifestyles and emergence of pathogens.</title>
        <authorList>
            <person name="Haridas S."/>
            <person name="Albert R."/>
            <person name="Binder M."/>
            <person name="Bloem J."/>
            <person name="Labutti K."/>
            <person name="Salamov A."/>
            <person name="Andreopoulos B."/>
            <person name="Baker S."/>
            <person name="Barry K."/>
            <person name="Bills G."/>
            <person name="Bluhm B."/>
            <person name="Cannon C."/>
            <person name="Castanera R."/>
            <person name="Culley D."/>
            <person name="Daum C."/>
            <person name="Ezra D."/>
            <person name="Gonzalez J."/>
            <person name="Henrissat B."/>
            <person name="Kuo A."/>
            <person name="Liang C."/>
            <person name="Lipzen A."/>
            <person name="Lutzoni F."/>
            <person name="Magnuson J."/>
            <person name="Mondo S."/>
            <person name="Nolan M."/>
            <person name="Ohm R."/>
            <person name="Pangilinan J."/>
            <person name="Park H.-J."/>
            <person name="Ramirez L."/>
            <person name="Alfaro M."/>
            <person name="Sun H."/>
            <person name="Tritt A."/>
            <person name="Yoshinaga Y."/>
            <person name="Zwiers L.-H."/>
            <person name="Turgeon B."/>
            <person name="Goodwin S."/>
            <person name="Spatafora J."/>
            <person name="Crous P."/>
            <person name="Grigoriev I."/>
        </authorList>
    </citation>
    <scope>NUCLEOTIDE SEQUENCE</scope>
    <source>
        <strain evidence="1">CBS 113389</strain>
    </source>
</reference>
<proteinExistence type="predicted"/>
<dbReference type="AlphaFoldDB" id="A0A6A6Q529"/>
<gene>
    <name evidence="1" type="ORF">BDY17DRAFT_12207</name>
</gene>
<accession>A0A6A6Q529</accession>
<sequence length="97" mass="10738">MICHWTRWIGEAWVDVHKEENVDTSRLKLDECYPTNDVLPASSLRIYITFTDISSPGIPSSLPRVRGGGSGPWPYRQLASTCQIWHGGPSKAGVGAR</sequence>
<dbReference type="RefSeq" id="XP_033594049.1">
    <property type="nucleotide sequence ID" value="XM_033729317.1"/>
</dbReference>
<name>A0A6A6Q529_9PEZI</name>
<organism evidence="1 2">
    <name type="scientific">Neohortaea acidophila</name>
    <dbReference type="NCBI Taxonomy" id="245834"/>
    <lineage>
        <taxon>Eukaryota</taxon>
        <taxon>Fungi</taxon>
        <taxon>Dikarya</taxon>
        <taxon>Ascomycota</taxon>
        <taxon>Pezizomycotina</taxon>
        <taxon>Dothideomycetes</taxon>
        <taxon>Dothideomycetidae</taxon>
        <taxon>Mycosphaerellales</taxon>
        <taxon>Teratosphaeriaceae</taxon>
        <taxon>Neohortaea</taxon>
    </lineage>
</organism>
<dbReference type="GeneID" id="54470319"/>
<dbReference type="Proteomes" id="UP000799767">
    <property type="component" value="Unassembled WGS sequence"/>
</dbReference>
<keyword evidence="2" id="KW-1185">Reference proteome</keyword>
<dbReference type="EMBL" id="MU001631">
    <property type="protein sequence ID" value="KAF2487480.1"/>
    <property type="molecule type" value="Genomic_DNA"/>
</dbReference>
<protein>
    <submittedName>
        <fullName evidence="1">Uncharacterized protein</fullName>
    </submittedName>
</protein>
<evidence type="ECO:0000313" key="1">
    <source>
        <dbReference type="EMBL" id="KAF2487480.1"/>
    </source>
</evidence>
<evidence type="ECO:0000313" key="2">
    <source>
        <dbReference type="Proteomes" id="UP000799767"/>
    </source>
</evidence>